<dbReference type="Proteomes" id="UP000507222">
    <property type="component" value="Unassembled WGS sequence"/>
</dbReference>
<evidence type="ECO:0000256" key="7">
    <source>
        <dbReference type="ARBA" id="ARBA00022679"/>
    </source>
</evidence>
<evidence type="ECO:0000256" key="5">
    <source>
        <dbReference type="ARBA" id="ARBA00009748"/>
    </source>
</evidence>
<dbReference type="EMBL" id="CAEKDK010000005">
    <property type="protein sequence ID" value="CAB4280137.1"/>
    <property type="molecule type" value="Genomic_DNA"/>
</dbReference>
<dbReference type="Gene3D" id="3.30.40.10">
    <property type="entry name" value="Zinc/RING finger domain, C3HC4 (zinc finger)"/>
    <property type="match status" value="1"/>
</dbReference>
<keyword evidence="14 21" id="KW-1133">Transmembrane helix</keyword>
<evidence type="ECO:0000256" key="20">
    <source>
        <dbReference type="RuleBase" id="RU000628"/>
    </source>
</evidence>
<keyword evidence="9" id="KW-0479">Metal-binding</keyword>
<proteinExistence type="inferred from homology"/>
<comment type="similarity">
    <text evidence="18">Belongs to the RING-type zinc finger family. ATL subfamily.</text>
</comment>
<keyword evidence="8 21" id="KW-0812">Transmembrane</keyword>
<comment type="function">
    <text evidence="2 20">Plant non-specific lipid-transfer proteins transfer phospholipids as well as galactolipids across membranes. May play a role in wax or cutin deposition in the cell walls of expanding epidermal cells and certain secretory tissues.</text>
</comment>
<organism evidence="24 25">
    <name type="scientific">Prunus armeniaca</name>
    <name type="common">Apricot</name>
    <name type="synonym">Armeniaca vulgaris</name>
    <dbReference type="NCBI Taxonomy" id="36596"/>
    <lineage>
        <taxon>Eukaryota</taxon>
        <taxon>Viridiplantae</taxon>
        <taxon>Streptophyta</taxon>
        <taxon>Embryophyta</taxon>
        <taxon>Tracheophyta</taxon>
        <taxon>Spermatophyta</taxon>
        <taxon>Magnoliopsida</taxon>
        <taxon>eudicotyledons</taxon>
        <taxon>Gunneridae</taxon>
        <taxon>Pentapetalae</taxon>
        <taxon>rosids</taxon>
        <taxon>fabids</taxon>
        <taxon>Rosales</taxon>
        <taxon>Rosaceae</taxon>
        <taxon>Amygdaloideae</taxon>
        <taxon>Amygdaleae</taxon>
        <taxon>Prunus</taxon>
    </lineage>
</organism>
<accession>A0A6J5UWY7</accession>
<evidence type="ECO:0000259" key="23">
    <source>
        <dbReference type="PROSITE" id="PS50089"/>
    </source>
</evidence>
<dbReference type="InterPro" id="IPR036312">
    <property type="entry name" value="Bifun_inhib/LTP/seed_sf"/>
</dbReference>
<keyword evidence="17" id="KW-1015">Disulfide bond</keyword>
<dbReference type="CDD" id="cd01960">
    <property type="entry name" value="nsLTP1"/>
    <property type="match status" value="1"/>
</dbReference>
<evidence type="ECO:0000313" key="24">
    <source>
        <dbReference type="EMBL" id="CAB4280137.1"/>
    </source>
</evidence>
<feature type="signal peptide" evidence="22">
    <location>
        <begin position="1"/>
        <end position="25"/>
    </location>
</feature>
<evidence type="ECO:0000256" key="6">
    <source>
        <dbReference type="ARBA" id="ARBA00022448"/>
    </source>
</evidence>
<dbReference type="InterPro" id="IPR013083">
    <property type="entry name" value="Znf_RING/FYVE/PHD"/>
</dbReference>
<dbReference type="Pfam" id="PF00234">
    <property type="entry name" value="Tryp_alpha_amyl"/>
    <property type="match status" value="1"/>
</dbReference>
<dbReference type="InterPro" id="IPR046948">
    <property type="entry name" value="ATL20-22-like"/>
</dbReference>
<evidence type="ECO:0000256" key="14">
    <source>
        <dbReference type="ARBA" id="ARBA00022989"/>
    </source>
</evidence>
<keyword evidence="6 20" id="KW-0813">Transport</keyword>
<evidence type="ECO:0000256" key="3">
    <source>
        <dbReference type="ARBA" id="ARBA00004167"/>
    </source>
</evidence>
<dbReference type="InterPro" id="IPR016140">
    <property type="entry name" value="Bifunc_inhib/LTP/seed_store"/>
</dbReference>
<evidence type="ECO:0000313" key="25">
    <source>
        <dbReference type="Proteomes" id="UP000507222"/>
    </source>
</evidence>
<evidence type="ECO:0000256" key="11">
    <source>
        <dbReference type="ARBA" id="ARBA00022771"/>
    </source>
</evidence>
<dbReference type="PANTHER" id="PTHR46279">
    <property type="entry name" value="RING/U-BOX SUPERFAMILY PROTEIN"/>
    <property type="match status" value="1"/>
</dbReference>
<dbReference type="PRINTS" id="PR00382">
    <property type="entry name" value="LIPIDTRNSFER"/>
</dbReference>
<evidence type="ECO:0000256" key="10">
    <source>
        <dbReference type="ARBA" id="ARBA00022729"/>
    </source>
</evidence>
<dbReference type="SUPFAM" id="SSF47699">
    <property type="entry name" value="Bifunctional inhibitor/lipid-transfer protein/seed storage 2S albumin"/>
    <property type="match status" value="1"/>
</dbReference>
<comment type="pathway">
    <text evidence="4">Protein modification; protein ubiquitination.</text>
</comment>
<dbReference type="InterPro" id="IPR000528">
    <property type="entry name" value="Plant_nsLTP"/>
</dbReference>
<evidence type="ECO:0000256" key="2">
    <source>
        <dbReference type="ARBA" id="ARBA00003211"/>
    </source>
</evidence>
<dbReference type="GO" id="GO:0016020">
    <property type="term" value="C:membrane"/>
    <property type="evidence" value="ECO:0007669"/>
    <property type="project" value="UniProtKB-SubCell"/>
</dbReference>
<evidence type="ECO:0000256" key="16">
    <source>
        <dbReference type="ARBA" id="ARBA00023136"/>
    </source>
</evidence>
<keyword evidence="10 22" id="KW-0732">Signal</keyword>
<dbReference type="SUPFAM" id="SSF57850">
    <property type="entry name" value="RING/U-box"/>
    <property type="match status" value="1"/>
</dbReference>
<dbReference type="SMART" id="SM00499">
    <property type="entry name" value="AAI"/>
    <property type="match status" value="1"/>
</dbReference>
<evidence type="ECO:0000256" key="22">
    <source>
        <dbReference type="SAM" id="SignalP"/>
    </source>
</evidence>
<evidence type="ECO:0000256" key="21">
    <source>
        <dbReference type="SAM" id="Phobius"/>
    </source>
</evidence>
<keyword evidence="16 21" id="KW-0472">Membrane</keyword>
<dbReference type="Pfam" id="PF13639">
    <property type="entry name" value="zf-RING_2"/>
    <property type="match status" value="1"/>
</dbReference>
<evidence type="ECO:0000256" key="9">
    <source>
        <dbReference type="ARBA" id="ARBA00022723"/>
    </source>
</evidence>
<dbReference type="AlphaFoldDB" id="A0A6J5UWY7"/>
<keyword evidence="11 19" id="KW-0863">Zinc-finger</keyword>
<evidence type="ECO:0000256" key="17">
    <source>
        <dbReference type="ARBA" id="ARBA00023157"/>
    </source>
</evidence>
<dbReference type="GO" id="GO:0008270">
    <property type="term" value="F:zinc ion binding"/>
    <property type="evidence" value="ECO:0007669"/>
    <property type="project" value="UniProtKB-KW"/>
</dbReference>
<name>A0A6J5UWY7_PRUAR</name>
<feature type="transmembrane region" description="Helical" evidence="21">
    <location>
        <begin position="397"/>
        <end position="417"/>
    </location>
</feature>
<dbReference type="PANTHER" id="PTHR46279:SF31">
    <property type="entry name" value="RING-H2 FINGER PROTEIN ATL20-LIKE ISOFORM X1"/>
    <property type="match status" value="1"/>
</dbReference>
<dbReference type="InterPro" id="IPR025287">
    <property type="entry name" value="WAK_GUB"/>
</dbReference>
<evidence type="ECO:0000256" key="1">
    <source>
        <dbReference type="ARBA" id="ARBA00000900"/>
    </source>
</evidence>
<dbReference type="GO" id="GO:0006869">
    <property type="term" value="P:lipid transport"/>
    <property type="evidence" value="ECO:0007669"/>
    <property type="project" value="InterPro"/>
</dbReference>
<dbReference type="GO" id="GO:0030247">
    <property type="term" value="F:polysaccharide binding"/>
    <property type="evidence" value="ECO:0007669"/>
    <property type="project" value="InterPro"/>
</dbReference>
<sequence>MRPNMTRLTKITIVIMSLVSGSAMGDLPSCETILEPLNPCAKQQNNDVKPPQTCCDAIQSLSRYSNDKEDRHEICDCIKAVAILAGLPINDFSCISFLPQACGLSVKLPPISTDIDCSQEDLVHGVYVMTEFDIVIGFAGHHRKTFGELELYFTMPALIEYFLISFMLFFFFIPHLAAASSATTCGESTCTSTSPQIRFPFWLKNLQPSTCGYEGFGLTCNPGHRWQSILITVPSSSRHFAVQEIDYLNQNVWISDPNNCLPRRFMDNDFSFDGSPFSYVHALERFTFLNCSYQAEVSYSYPPISCLSNEHYMVIGVPSEWINSSTTWSSCSVISEALVPLSEPWEWDYLNGFGLEWYVPNCRFCEAVPGKVCGFDNNTSSKLGCINSTNGLSKTVMYGKICIGITGLFFLVIVIMLRLRACGRVNRPIIELSAIPHPQPSAVIMGLDDPTIDSYPKTQLGESLELPKPNDNTCSICLGNYQPRETLRTIPECNHYFHANCIDEWLRRNVTCPICRKSSEGNKGIEA</sequence>
<evidence type="ECO:0000256" key="4">
    <source>
        <dbReference type="ARBA" id="ARBA00004906"/>
    </source>
</evidence>
<keyword evidence="15 20" id="KW-0446">Lipid-binding</keyword>
<evidence type="ECO:0000256" key="19">
    <source>
        <dbReference type="PROSITE-ProRule" id="PRU00175"/>
    </source>
</evidence>
<dbReference type="Pfam" id="PF13947">
    <property type="entry name" value="GUB_WAK_bind"/>
    <property type="match status" value="1"/>
</dbReference>
<evidence type="ECO:0000256" key="13">
    <source>
        <dbReference type="ARBA" id="ARBA00022833"/>
    </source>
</evidence>
<comment type="subcellular location">
    <subcellularLocation>
        <location evidence="3">Membrane</location>
        <topology evidence="3">Single-pass membrane protein</topology>
    </subcellularLocation>
</comment>
<evidence type="ECO:0000256" key="8">
    <source>
        <dbReference type="ARBA" id="ARBA00022692"/>
    </source>
</evidence>
<feature type="domain" description="RING-type" evidence="23">
    <location>
        <begin position="474"/>
        <end position="516"/>
    </location>
</feature>
<protein>
    <recommendedName>
        <fullName evidence="20">Non-specific lipid-transfer protein</fullName>
    </recommendedName>
</protein>
<evidence type="ECO:0000256" key="15">
    <source>
        <dbReference type="ARBA" id="ARBA00023121"/>
    </source>
</evidence>
<evidence type="ECO:0000256" key="12">
    <source>
        <dbReference type="ARBA" id="ARBA00022786"/>
    </source>
</evidence>
<dbReference type="Gene3D" id="1.10.110.10">
    <property type="entry name" value="Plant lipid-transfer and hydrophobic proteins"/>
    <property type="match status" value="1"/>
</dbReference>
<evidence type="ECO:0000256" key="18">
    <source>
        <dbReference type="ARBA" id="ARBA00024209"/>
    </source>
</evidence>
<dbReference type="CDD" id="cd16461">
    <property type="entry name" value="RING-H2_EL5-like"/>
    <property type="match status" value="1"/>
</dbReference>
<comment type="catalytic activity">
    <reaction evidence="1">
        <text>S-ubiquitinyl-[E2 ubiquitin-conjugating enzyme]-L-cysteine + [acceptor protein]-L-lysine = [E2 ubiquitin-conjugating enzyme]-L-cysteine + N(6)-ubiquitinyl-[acceptor protein]-L-lysine.</text>
        <dbReference type="EC" id="2.3.2.27"/>
    </reaction>
</comment>
<keyword evidence="13" id="KW-0862">Zinc</keyword>
<feature type="transmembrane region" description="Helical" evidence="21">
    <location>
        <begin position="151"/>
        <end position="173"/>
    </location>
</feature>
<dbReference type="InterPro" id="IPR001841">
    <property type="entry name" value="Znf_RING"/>
</dbReference>
<feature type="chain" id="PRO_5026992002" description="Non-specific lipid-transfer protein" evidence="22">
    <location>
        <begin position="26"/>
        <end position="527"/>
    </location>
</feature>
<comment type="similarity">
    <text evidence="5 20">Belongs to the plant LTP family.</text>
</comment>
<dbReference type="GO" id="GO:0061630">
    <property type="term" value="F:ubiquitin protein ligase activity"/>
    <property type="evidence" value="ECO:0007669"/>
    <property type="project" value="UniProtKB-EC"/>
</dbReference>
<gene>
    <name evidence="24" type="ORF">CURHAP_LOCUS32888</name>
</gene>
<reference evidence="24 25" key="1">
    <citation type="submission" date="2020-05" db="EMBL/GenBank/DDBJ databases">
        <authorList>
            <person name="Campoy J."/>
            <person name="Schneeberger K."/>
            <person name="Spophaly S."/>
        </authorList>
    </citation>
    <scope>NUCLEOTIDE SEQUENCE [LARGE SCALE GENOMIC DNA]</scope>
    <source>
        <strain evidence="24">PruArmRojPasFocal</strain>
    </source>
</reference>
<keyword evidence="7" id="KW-0808">Transferase</keyword>
<keyword evidence="12" id="KW-0833">Ubl conjugation pathway</keyword>
<dbReference type="PROSITE" id="PS50089">
    <property type="entry name" value="ZF_RING_2"/>
    <property type="match status" value="1"/>
</dbReference>
<dbReference type="GO" id="GO:0008289">
    <property type="term" value="F:lipid binding"/>
    <property type="evidence" value="ECO:0007669"/>
    <property type="project" value="UniProtKB-KW"/>
</dbReference>
<dbReference type="SMART" id="SM00184">
    <property type="entry name" value="RING"/>
    <property type="match status" value="1"/>
</dbReference>